<reference evidence="2 3" key="1">
    <citation type="submission" date="2014-06" db="EMBL/GenBank/DDBJ databases">
        <authorList>
            <person name="Swart Estienne"/>
        </authorList>
    </citation>
    <scope>NUCLEOTIDE SEQUENCE [LARGE SCALE GENOMIC DNA]</scope>
    <source>
        <strain evidence="2 3">130c</strain>
    </source>
</reference>
<sequence>MKELKKQKPYFVKAEEDFQQNVILPKIDQEKALINQIRQKMRKPMDMSEFQEHQIKYLEKQKMLELEKLQSKQSRSPDYKKSPQNLHQGKYHKLLQELDEKQKYKEEERLEKLRSLKQKQEKYDKFVKEYHPAHVSPGKQLQLQSVMSQIKHPVRQKKSSYDNYLADIVIRHNRSRQGDKTKSSIQYSNLSSLQNIPDDYTKRPKHKDYLREMMNERYAKSALNSPINDRSPSPKFPSYHLELQKQLKKKDLTSQQKYELVKFKSEALEQRAHEFEHGFKQQDLTIQSQVNNLYLDSIKAKMALIEQL</sequence>
<evidence type="ECO:0000313" key="3">
    <source>
        <dbReference type="Proteomes" id="UP000039865"/>
    </source>
</evidence>
<evidence type="ECO:0000313" key="2">
    <source>
        <dbReference type="EMBL" id="CDW89846.1"/>
    </source>
</evidence>
<feature type="region of interest" description="Disordered" evidence="1">
    <location>
        <begin position="69"/>
        <end position="91"/>
    </location>
</feature>
<keyword evidence="3" id="KW-1185">Reference proteome</keyword>
<dbReference type="Proteomes" id="UP000039865">
    <property type="component" value="Unassembled WGS sequence"/>
</dbReference>
<dbReference type="EMBL" id="CCKQ01017926">
    <property type="protein sequence ID" value="CDW89846.1"/>
    <property type="molecule type" value="Genomic_DNA"/>
</dbReference>
<proteinExistence type="predicted"/>
<dbReference type="InParanoid" id="A0A078B6J7"/>
<organism evidence="2 3">
    <name type="scientific">Stylonychia lemnae</name>
    <name type="common">Ciliate</name>
    <dbReference type="NCBI Taxonomy" id="5949"/>
    <lineage>
        <taxon>Eukaryota</taxon>
        <taxon>Sar</taxon>
        <taxon>Alveolata</taxon>
        <taxon>Ciliophora</taxon>
        <taxon>Intramacronucleata</taxon>
        <taxon>Spirotrichea</taxon>
        <taxon>Stichotrichia</taxon>
        <taxon>Sporadotrichida</taxon>
        <taxon>Oxytrichidae</taxon>
        <taxon>Stylonychinae</taxon>
        <taxon>Stylonychia</taxon>
    </lineage>
</organism>
<dbReference type="OMA" id="EMMNERY"/>
<evidence type="ECO:0000256" key="1">
    <source>
        <dbReference type="SAM" id="MobiDB-lite"/>
    </source>
</evidence>
<name>A0A078B6J7_STYLE</name>
<dbReference type="OrthoDB" id="10671191at2759"/>
<accession>A0A078B6J7</accession>
<gene>
    <name evidence="2" type="primary">Contig10690.g11435</name>
    <name evidence="2" type="ORF">STYLEM_18985</name>
</gene>
<feature type="compositionally biased region" description="Basic and acidic residues" evidence="1">
    <location>
        <begin position="69"/>
        <end position="81"/>
    </location>
</feature>
<dbReference type="AlphaFoldDB" id="A0A078B6J7"/>
<protein>
    <submittedName>
        <fullName evidence="2">Uncharacterized protein</fullName>
    </submittedName>
</protein>